<dbReference type="SUPFAM" id="SSF48498">
    <property type="entry name" value="Tetracyclin repressor-like, C-terminal domain"/>
    <property type="match status" value="1"/>
</dbReference>
<sequence length="189" mass="21789">MAVEIKNMVLDSARRLIGRNGLSNLSISKVAQEADISKSHVYYYFDSKRDLIDQLIDEEIEKYSLIKESINESDSIPRKLTILFDYVQNQINEDDADYARGSILITLAMETAGNEPLLNQKLRYFSNTILEDVYMLIKESGYFQTDEEERTYARKVFAMILGVLVMARVTNNQSSIDYLKEDLIAQFTK</sequence>
<evidence type="ECO:0000259" key="5">
    <source>
        <dbReference type="PROSITE" id="PS50977"/>
    </source>
</evidence>
<evidence type="ECO:0000313" key="6">
    <source>
        <dbReference type="EMBL" id="TYC47750.1"/>
    </source>
</evidence>
<dbReference type="InterPro" id="IPR036271">
    <property type="entry name" value="Tet_transcr_reg_TetR-rel_C_sf"/>
</dbReference>
<evidence type="ECO:0000256" key="3">
    <source>
        <dbReference type="ARBA" id="ARBA00023163"/>
    </source>
</evidence>
<keyword evidence="7" id="KW-1185">Reference proteome</keyword>
<proteinExistence type="predicted"/>
<dbReference type="GO" id="GO:0003677">
    <property type="term" value="F:DNA binding"/>
    <property type="evidence" value="ECO:0007669"/>
    <property type="project" value="UniProtKB-UniRule"/>
</dbReference>
<dbReference type="OrthoDB" id="9795242at2"/>
<dbReference type="SUPFAM" id="SSF46689">
    <property type="entry name" value="Homeodomain-like"/>
    <property type="match status" value="1"/>
</dbReference>
<evidence type="ECO:0000313" key="7">
    <source>
        <dbReference type="Proteomes" id="UP000371977"/>
    </source>
</evidence>
<keyword evidence="3" id="KW-0804">Transcription</keyword>
<feature type="domain" description="HTH tetR-type" evidence="5">
    <location>
        <begin position="3"/>
        <end position="63"/>
    </location>
</feature>
<evidence type="ECO:0000256" key="4">
    <source>
        <dbReference type="PROSITE-ProRule" id="PRU00335"/>
    </source>
</evidence>
<dbReference type="Gene3D" id="1.10.357.10">
    <property type="entry name" value="Tetracycline Repressor, domain 2"/>
    <property type="match status" value="1"/>
</dbReference>
<name>A0A6C2C128_9LACO</name>
<dbReference type="InterPro" id="IPR001647">
    <property type="entry name" value="HTH_TetR"/>
</dbReference>
<comment type="caution">
    <text evidence="6">The sequence shown here is derived from an EMBL/GenBank/DDBJ whole genome shotgun (WGS) entry which is preliminary data.</text>
</comment>
<dbReference type="AlphaFoldDB" id="A0A6C2C128"/>
<dbReference type="PRINTS" id="PR00455">
    <property type="entry name" value="HTHTETR"/>
</dbReference>
<reference evidence="6 7" key="1">
    <citation type="submission" date="2019-01" db="EMBL/GenBank/DDBJ databases">
        <title>Weissella sp. nov., a novel lactic acid bacterium isolated from animal feces.</title>
        <authorList>
            <person name="Wang L.-T."/>
        </authorList>
    </citation>
    <scope>NUCLEOTIDE SEQUENCE [LARGE SCALE GENOMIC DNA]</scope>
    <source>
        <strain evidence="6 7">8H-2</strain>
    </source>
</reference>
<dbReference type="InterPro" id="IPR009057">
    <property type="entry name" value="Homeodomain-like_sf"/>
</dbReference>
<protein>
    <submittedName>
        <fullName evidence="6">TetR/AcrR family transcriptional regulator</fullName>
    </submittedName>
</protein>
<gene>
    <name evidence="6" type="ORF">ESZ50_11495</name>
</gene>
<dbReference type="PROSITE" id="PS50977">
    <property type="entry name" value="HTH_TETR_2"/>
    <property type="match status" value="1"/>
</dbReference>
<organism evidence="6 7">
    <name type="scientific">Weissella muntiaci</name>
    <dbReference type="NCBI Taxonomy" id="2508881"/>
    <lineage>
        <taxon>Bacteria</taxon>
        <taxon>Bacillati</taxon>
        <taxon>Bacillota</taxon>
        <taxon>Bacilli</taxon>
        <taxon>Lactobacillales</taxon>
        <taxon>Lactobacillaceae</taxon>
        <taxon>Weissella</taxon>
    </lineage>
</organism>
<keyword evidence="2 4" id="KW-0238">DNA-binding</keyword>
<feature type="DNA-binding region" description="H-T-H motif" evidence="4">
    <location>
        <begin position="26"/>
        <end position="45"/>
    </location>
</feature>
<dbReference type="EMBL" id="SDGZ01000035">
    <property type="protein sequence ID" value="TYC47750.1"/>
    <property type="molecule type" value="Genomic_DNA"/>
</dbReference>
<accession>A0A6C2C128</accession>
<keyword evidence="1" id="KW-0805">Transcription regulation</keyword>
<evidence type="ECO:0000256" key="2">
    <source>
        <dbReference type="ARBA" id="ARBA00023125"/>
    </source>
</evidence>
<dbReference type="Proteomes" id="UP000371977">
    <property type="component" value="Unassembled WGS sequence"/>
</dbReference>
<dbReference type="PANTHER" id="PTHR47506:SF1">
    <property type="entry name" value="HTH-TYPE TRANSCRIPTIONAL REGULATOR YJDC"/>
    <property type="match status" value="1"/>
</dbReference>
<dbReference type="PANTHER" id="PTHR47506">
    <property type="entry name" value="TRANSCRIPTIONAL REGULATORY PROTEIN"/>
    <property type="match status" value="1"/>
</dbReference>
<dbReference type="RefSeq" id="WP_148624113.1">
    <property type="nucleotide sequence ID" value="NZ_SDGZ01000035.1"/>
</dbReference>
<dbReference type="Pfam" id="PF00440">
    <property type="entry name" value="TetR_N"/>
    <property type="match status" value="1"/>
</dbReference>
<evidence type="ECO:0000256" key="1">
    <source>
        <dbReference type="ARBA" id="ARBA00023015"/>
    </source>
</evidence>